<comment type="caution">
    <text evidence="1">The sequence shown here is derived from an EMBL/GenBank/DDBJ whole genome shotgun (WGS) entry which is preliminary data.</text>
</comment>
<evidence type="ECO:0000313" key="2">
    <source>
        <dbReference type="Proteomes" id="UP000570678"/>
    </source>
</evidence>
<keyword evidence="2" id="KW-1185">Reference proteome</keyword>
<dbReference type="EMBL" id="JAAXOT010000005">
    <property type="protein sequence ID" value="NKY56824.1"/>
    <property type="molecule type" value="Genomic_DNA"/>
</dbReference>
<dbReference type="RefSeq" id="WP_157116711.1">
    <property type="nucleotide sequence ID" value="NZ_JAAXOT010000005.1"/>
</dbReference>
<accession>A0A846YGL8</accession>
<sequence length="51" mass="5529">MRLLVEVTYAPDSPNQNYAKPGGVLPQLVAEAVECPEEPYDGNLQPGDVDE</sequence>
<name>A0A846YGL8_9NOCA</name>
<protein>
    <submittedName>
        <fullName evidence="1">Uncharacterized protein</fullName>
    </submittedName>
</protein>
<evidence type="ECO:0000313" key="1">
    <source>
        <dbReference type="EMBL" id="NKY56824.1"/>
    </source>
</evidence>
<organism evidence="1 2">
    <name type="scientific">Nocardia flavorosea</name>
    <dbReference type="NCBI Taxonomy" id="53429"/>
    <lineage>
        <taxon>Bacteria</taxon>
        <taxon>Bacillati</taxon>
        <taxon>Actinomycetota</taxon>
        <taxon>Actinomycetes</taxon>
        <taxon>Mycobacteriales</taxon>
        <taxon>Nocardiaceae</taxon>
        <taxon>Nocardia</taxon>
    </lineage>
</organism>
<dbReference type="Proteomes" id="UP000570678">
    <property type="component" value="Unassembled WGS sequence"/>
</dbReference>
<proteinExistence type="predicted"/>
<gene>
    <name evidence="1" type="ORF">HGA15_11800</name>
</gene>
<reference evidence="1 2" key="1">
    <citation type="submission" date="2020-04" db="EMBL/GenBank/DDBJ databases">
        <title>MicrobeNet Type strains.</title>
        <authorList>
            <person name="Nicholson A.C."/>
        </authorList>
    </citation>
    <scope>NUCLEOTIDE SEQUENCE [LARGE SCALE GENOMIC DNA]</scope>
    <source>
        <strain evidence="1 2">JCM 3332</strain>
    </source>
</reference>
<dbReference type="AlphaFoldDB" id="A0A846YGL8"/>